<dbReference type="SUPFAM" id="SSF63748">
    <property type="entry name" value="Tudor/PWWP/MBT"/>
    <property type="match status" value="1"/>
</dbReference>
<name>A0A2H5PPC0_CITUN</name>
<dbReference type="AlphaFoldDB" id="A0A2H5PPC0"/>
<gene>
    <name evidence="1" type="ORF">CUMW_154950</name>
</gene>
<sequence>MEEERNSKFERGEMVWARVVYPHQWWPGAVIRQDSLGILVSFSFNNNNNNNINSKNCPRCRYFIESEVVSFEPNFKSLVLKCTNDDLLNRALKRSGKNVLSSLKERRRSDLFRPREVLGFARSAAVSSWFEVIDYLDAANAFAQFTAFRRHFFSSASEADPAALDAGDDCREFSEKGEDNMLACSTNGSNISDISPEVSLSRWGKDQLEVCSTSETERQKIQPFQDMMDIKVRGGGKGNTTLPIEPSLESPINCLGLKRQLDQSSSDFEPPLKRHNSLSFSLNRADAYLWRSNEGFKAFLSDTSILGNACSSLCELFNTMATDMSLSFTEACGHILRNITGCESDLFKSLFSGSQLDFKTQSPSAIVAQTSASSLKELDLNLLYLSLIKYTTSHCSNQKIIEISTVQNPDETVQTVDNRGTHIPSANLMQTPPAQSMSNSTIGIHTNDTITVTRGTWNLHSHPTADELKMMHCSSVPSKYSFKKKKKLLKPVTSSSSVNSKVGQQSEVPTLAVSRSLLMKFPKDFSLPSKEELVKKFSPFGMIDCLNTKVYFYTGSAQVVFLHQLDAMAAYQYAKRKKIAFGKADVKFWLDPLQDKRESKNLVSSLSCAAELSGFNIRSCLKKSRVLEKEGKSSSKRVRLFLDYDVLTYCTFHWRNGEAITRRKSRLLSELIAIKMIKKHFY</sequence>
<evidence type="ECO:0000313" key="2">
    <source>
        <dbReference type="Proteomes" id="UP000236630"/>
    </source>
</evidence>
<proteinExistence type="predicted"/>
<dbReference type="Proteomes" id="UP000236630">
    <property type="component" value="Unassembled WGS sequence"/>
</dbReference>
<comment type="caution">
    <text evidence="1">The sequence shown here is derived from an EMBL/GenBank/DDBJ whole genome shotgun (WGS) entry which is preliminary data.</text>
</comment>
<evidence type="ECO:0008006" key="3">
    <source>
        <dbReference type="Google" id="ProtNLM"/>
    </source>
</evidence>
<evidence type="ECO:0000313" key="1">
    <source>
        <dbReference type="EMBL" id="GAY54207.1"/>
    </source>
</evidence>
<dbReference type="CDD" id="cd05162">
    <property type="entry name" value="PWWP"/>
    <property type="match status" value="1"/>
</dbReference>
<accession>A0A2H5PPC0</accession>
<organism evidence="1 2">
    <name type="scientific">Citrus unshiu</name>
    <name type="common">Satsuma mandarin</name>
    <name type="synonym">Citrus nobilis var. unshiu</name>
    <dbReference type="NCBI Taxonomy" id="55188"/>
    <lineage>
        <taxon>Eukaryota</taxon>
        <taxon>Viridiplantae</taxon>
        <taxon>Streptophyta</taxon>
        <taxon>Embryophyta</taxon>
        <taxon>Tracheophyta</taxon>
        <taxon>Spermatophyta</taxon>
        <taxon>Magnoliopsida</taxon>
        <taxon>eudicotyledons</taxon>
        <taxon>Gunneridae</taxon>
        <taxon>Pentapetalae</taxon>
        <taxon>rosids</taxon>
        <taxon>malvids</taxon>
        <taxon>Sapindales</taxon>
        <taxon>Rutaceae</taxon>
        <taxon>Aurantioideae</taxon>
        <taxon>Citrus</taxon>
    </lineage>
</organism>
<dbReference type="InterPro" id="IPR052657">
    <property type="entry name" value="PDP_family_Arabidopsis"/>
</dbReference>
<dbReference type="PANTHER" id="PTHR10688">
    <property type="entry name" value="PWWP DOMAIN-CONTAINING PROTEIN"/>
    <property type="match status" value="1"/>
</dbReference>
<reference evidence="1 2" key="1">
    <citation type="journal article" date="2017" name="Front. Genet.">
        <title>Draft sequencing of the heterozygous diploid genome of Satsuma (Citrus unshiu Marc.) using a hybrid assembly approach.</title>
        <authorList>
            <person name="Shimizu T."/>
            <person name="Tanizawa Y."/>
            <person name="Mochizuki T."/>
            <person name="Nagasaki H."/>
            <person name="Yoshioka T."/>
            <person name="Toyoda A."/>
            <person name="Fujiyama A."/>
            <person name="Kaminuma E."/>
            <person name="Nakamura Y."/>
        </authorList>
    </citation>
    <scope>NUCLEOTIDE SEQUENCE [LARGE SCALE GENOMIC DNA]</scope>
    <source>
        <strain evidence="2">cv. Miyagawa wase</strain>
    </source>
</reference>
<dbReference type="EMBL" id="BDQV01000102">
    <property type="protein sequence ID" value="GAY54207.1"/>
    <property type="molecule type" value="Genomic_DNA"/>
</dbReference>
<dbReference type="PANTHER" id="PTHR10688:SF2">
    <property type="entry name" value="PWWP DOMAIN-CONTAINING PROTEIN"/>
    <property type="match status" value="1"/>
</dbReference>
<keyword evidence="2" id="KW-1185">Reference proteome</keyword>
<protein>
    <recommendedName>
        <fullName evidence="3">PWWP domain-containing protein</fullName>
    </recommendedName>
</protein>